<dbReference type="PIRSF" id="PIRSF004669">
    <property type="entry name" value="FliQ"/>
    <property type="match status" value="1"/>
</dbReference>
<dbReference type="PANTHER" id="PTHR34040:SF4">
    <property type="entry name" value="SECRETION SYSTEM APPARATUS PROTEIN SSAS"/>
    <property type="match status" value="1"/>
</dbReference>
<evidence type="ECO:0000256" key="3">
    <source>
        <dbReference type="ARBA" id="ARBA00022475"/>
    </source>
</evidence>
<proteinExistence type="inferred from homology"/>
<reference evidence="8 9" key="1">
    <citation type="journal article" date="2021" name="Genome Biol. Evol.">
        <title>The evolution of interdependence in a four-way mealybug symbiosis.</title>
        <authorList>
            <person name="Garber A.I."/>
            <person name="Kupper M."/>
            <person name="Laetsch D.R."/>
            <person name="Weldon S.R."/>
            <person name="Ladinsky M.S."/>
            <person name="Bjorkman P.J."/>
            <person name="McCutcheon J.P."/>
        </authorList>
    </citation>
    <scope>NUCLEOTIDE SEQUENCE [LARGE SCALE GENOMIC DNA]</scope>
    <source>
        <strain evidence="8">SOD</strain>
    </source>
</reference>
<keyword evidence="6 7" id="KW-0472">Membrane</keyword>
<dbReference type="Proteomes" id="UP000811282">
    <property type="component" value="Unassembled WGS sequence"/>
</dbReference>
<dbReference type="Pfam" id="PF01313">
    <property type="entry name" value="Bac_export_3"/>
    <property type="match status" value="1"/>
</dbReference>
<evidence type="ECO:0000256" key="2">
    <source>
        <dbReference type="ARBA" id="ARBA00006156"/>
    </source>
</evidence>
<feature type="transmembrane region" description="Helical" evidence="7">
    <location>
        <begin position="51"/>
        <end position="69"/>
    </location>
</feature>
<comment type="similarity">
    <text evidence="2">Belongs to the FliQ/MopD/SpaQ family.</text>
</comment>
<evidence type="ECO:0000313" key="9">
    <source>
        <dbReference type="Proteomes" id="UP000811282"/>
    </source>
</evidence>
<sequence length="89" mass="9593">MNDAALTHLVTQLMWIVLITSLPVVLVASAVGILVSLFQALTQIQDQTLQFMIKLLAVAITLMASYPWLGGILLGYTRQVLLQIGGRGG</sequence>
<evidence type="ECO:0000256" key="4">
    <source>
        <dbReference type="ARBA" id="ARBA00022692"/>
    </source>
</evidence>
<dbReference type="PANTHER" id="PTHR34040">
    <property type="entry name" value="FLAGELLAR BIOSYNTHETIC PROTEIN FLIQ"/>
    <property type="match status" value="1"/>
</dbReference>
<keyword evidence="9" id="KW-1185">Reference proteome</keyword>
<evidence type="ECO:0000256" key="1">
    <source>
        <dbReference type="ARBA" id="ARBA00004651"/>
    </source>
</evidence>
<name>A0ABS5YEM6_9GAMM</name>
<keyword evidence="3" id="KW-1003">Cell membrane</keyword>
<accession>A0ABS5YEM6</accession>
<dbReference type="InterPro" id="IPR006306">
    <property type="entry name" value="T3SS_HrpO"/>
</dbReference>
<evidence type="ECO:0000313" key="8">
    <source>
        <dbReference type="EMBL" id="MBT9433019.1"/>
    </source>
</evidence>
<evidence type="ECO:0000256" key="7">
    <source>
        <dbReference type="SAM" id="Phobius"/>
    </source>
</evidence>
<keyword evidence="4 7" id="KW-0812">Transmembrane</keyword>
<feature type="transmembrane region" description="Helical" evidence="7">
    <location>
        <begin position="12"/>
        <end position="39"/>
    </location>
</feature>
<organism evidence="8 9">
    <name type="scientific">Candidatus Sodalis endolongispinus</name>
    <dbReference type="NCBI Taxonomy" id="2812662"/>
    <lineage>
        <taxon>Bacteria</taxon>
        <taxon>Pseudomonadati</taxon>
        <taxon>Pseudomonadota</taxon>
        <taxon>Gammaproteobacteria</taxon>
        <taxon>Enterobacterales</taxon>
        <taxon>Bruguierivoracaceae</taxon>
        <taxon>Sodalis</taxon>
    </lineage>
</organism>
<protein>
    <submittedName>
        <fullName evidence="8">EscS/YscS/HrcS family type III secretion system export apparatus protein</fullName>
    </submittedName>
</protein>
<comment type="subcellular location">
    <subcellularLocation>
        <location evidence="1">Cell membrane</location>
        <topology evidence="1">Multi-pass membrane protein</topology>
    </subcellularLocation>
</comment>
<gene>
    <name evidence="8" type="ORF">JZM24_14360</name>
</gene>
<dbReference type="PRINTS" id="PR00952">
    <property type="entry name" value="TYPE3IMQPROT"/>
</dbReference>
<dbReference type="NCBIfam" id="NF011877">
    <property type="entry name" value="PRK15350.1"/>
    <property type="match status" value="1"/>
</dbReference>
<keyword evidence="5 7" id="KW-1133">Transmembrane helix</keyword>
<evidence type="ECO:0000256" key="5">
    <source>
        <dbReference type="ARBA" id="ARBA00022989"/>
    </source>
</evidence>
<evidence type="ECO:0000256" key="6">
    <source>
        <dbReference type="ARBA" id="ARBA00023136"/>
    </source>
</evidence>
<dbReference type="NCBIfam" id="TIGR01403">
    <property type="entry name" value="fliQ_rel_III"/>
    <property type="match status" value="1"/>
</dbReference>
<comment type="caution">
    <text evidence="8">The sequence shown here is derived from an EMBL/GenBank/DDBJ whole genome shotgun (WGS) entry which is preliminary data.</text>
</comment>
<dbReference type="EMBL" id="JAFJYC010000002">
    <property type="protein sequence ID" value="MBT9433019.1"/>
    <property type="molecule type" value="Genomic_DNA"/>
</dbReference>
<dbReference type="RefSeq" id="WP_215670510.1">
    <property type="nucleotide sequence ID" value="NZ_JAFJYC010000002.1"/>
</dbReference>
<dbReference type="InterPro" id="IPR002191">
    <property type="entry name" value="Bac_export_3"/>
</dbReference>